<dbReference type="GO" id="GO:0016042">
    <property type="term" value="P:lipid catabolic process"/>
    <property type="evidence" value="ECO:0007669"/>
    <property type="project" value="UniProtKB-UniRule"/>
</dbReference>
<proteinExistence type="inferred from homology"/>
<dbReference type="EMBL" id="CP020100">
    <property type="protein sequence ID" value="AQZ94338.1"/>
    <property type="molecule type" value="Genomic_DNA"/>
</dbReference>
<dbReference type="AlphaFoldDB" id="A0A1V0B324"/>
<evidence type="ECO:0000256" key="13">
    <source>
        <dbReference type="ARBA" id="ARBA00030948"/>
    </source>
</evidence>
<evidence type="ECO:0000256" key="7">
    <source>
        <dbReference type="ARBA" id="ARBA00022692"/>
    </source>
</evidence>
<dbReference type="STRING" id="1931241.BVH74_06040"/>
<evidence type="ECO:0000313" key="18">
    <source>
        <dbReference type="EMBL" id="AQZ94338.1"/>
    </source>
</evidence>
<evidence type="ECO:0000256" key="3">
    <source>
        <dbReference type="ARBA" id="ARBA00010358"/>
    </source>
</evidence>
<feature type="region of interest" description="Disordered" evidence="17">
    <location>
        <begin position="24"/>
        <end position="67"/>
    </location>
</feature>
<keyword evidence="11 16" id="KW-0472">Membrane</keyword>
<evidence type="ECO:0000256" key="6">
    <source>
        <dbReference type="ARBA" id="ARBA00022519"/>
    </source>
</evidence>
<dbReference type="KEGG" id="ppha:BVH74_06040"/>
<gene>
    <name evidence="16" type="primary">lifO</name>
    <name evidence="18" type="ORF">BVH74_06040</name>
</gene>
<evidence type="ECO:0000256" key="5">
    <source>
        <dbReference type="ARBA" id="ARBA00022475"/>
    </source>
</evidence>
<evidence type="ECO:0000256" key="10">
    <source>
        <dbReference type="ARBA" id="ARBA00023098"/>
    </source>
</evidence>
<name>A0A1V0B324_9GAMM</name>
<evidence type="ECO:0000256" key="8">
    <source>
        <dbReference type="ARBA" id="ARBA00022963"/>
    </source>
</evidence>
<keyword evidence="9 16" id="KW-1133">Transmembrane helix</keyword>
<dbReference type="InterPro" id="IPR004961">
    <property type="entry name" value="Lipase_chaperone"/>
</dbReference>
<dbReference type="Proteomes" id="UP000243488">
    <property type="component" value="Chromosome"/>
</dbReference>
<evidence type="ECO:0000256" key="17">
    <source>
        <dbReference type="SAM" id="MobiDB-lite"/>
    </source>
</evidence>
<keyword evidence="10 16" id="KW-0443">Lipid metabolism</keyword>
<evidence type="ECO:0000256" key="16">
    <source>
        <dbReference type="HAMAP-Rule" id="MF_00790"/>
    </source>
</evidence>
<keyword evidence="12 16" id="KW-0143">Chaperone</keyword>
<comment type="function">
    <text evidence="1 16">May be involved in the folding of the extracellular lipase during its passage through the periplasm.</text>
</comment>
<comment type="subcellular location">
    <subcellularLocation>
        <location evidence="2">Cell inner membrane</location>
        <topology evidence="2">Single-pass membrane protein</topology>
        <orientation evidence="2">Periplasmic side</orientation>
    </subcellularLocation>
</comment>
<evidence type="ECO:0000256" key="15">
    <source>
        <dbReference type="ARBA" id="ARBA00033028"/>
    </source>
</evidence>
<evidence type="ECO:0000313" key="19">
    <source>
        <dbReference type="Proteomes" id="UP000243488"/>
    </source>
</evidence>
<dbReference type="GO" id="GO:0051082">
    <property type="term" value="F:unfolded protein binding"/>
    <property type="evidence" value="ECO:0007669"/>
    <property type="project" value="UniProtKB-UniRule"/>
</dbReference>
<dbReference type="GO" id="GO:0005886">
    <property type="term" value="C:plasma membrane"/>
    <property type="evidence" value="ECO:0007669"/>
    <property type="project" value="UniProtKB-SubCell"/>
</dbReference>
<protein>
    <recommendedName>
        <fullName evidence="4 16">Lipase chaperone</fullName>
    </recommendedName>
    <alternativeName>
        <fullName evidence="16">Lipase activator protein</fullName>
    </alternativeName>
    <alternativeName>
        <fullName evidence="15 16">Lipase foldase</fullName>
    </alternativeName>
    <alternativeName>
        <fullName evidence="13 16">Lipase helper protein</fullName>
    </alternativeName>
    <alternativeName>
        <fullName evidence="14 16">Lipase modulator</fullName>
    </alternativeName>
</protein>
<keyword evidence="19" id="KW-1185">Reference proteome</keyword>
<accession>A0A1V0B324</accession>
<evidence type="ECO:0000256" key="11">
    <source>
        <dbReference type="ARBA" id="ARBA00023136"/>
    </source>
</evidence>
<evidence type="ECO:0000256" key="14">
    <source>
        <dbReference type="ARBA" id="ARBA00031542"/>
    </source>
</evidence>
<organism evidence="18 19">
    <name type="scientific">Halopseudomonas phragmitis</name>
    <dbReference type="NCBI Taxonomy" id="1931241"/>
    <lineage>
        <taxon>Bacteria</taxon>
        <taxon>Pseudomonadati</taxon>
        <taxon>Pseudomonadota</taxon>
        <taxon>Gammaproteobacteria</taxon>
        <taxon>Pseudomonadales</taxon>
        <taxon>Pseudomonadaceae</taxon>
        <taxon>Halopseudomonas</taxon>
    </lineage>
</organism>
<dbReference type="RefSeq" id="WP_080049191.1">
    <property type="nucleotide sequence ID" value="NZ_CP020100.1"/>
</dbReference>
<dbReference type="SUPFAM" id="SSF158855">
    <property type="entry name" value="Lipase chaperone-like"/>
    <property type="match status" value="1"/>
</dbReference>
<sequence>MKPLIYLPLLLGLGLLGWHLSTPTPSPSSLSSKPPQASSEQPATTPLNQPRPVTRSTDQNLPASLRDTEIDGQLEVDAQGNLVITDQLRHLFDYFFSTVGEQSFEQASSGIRDYLASQLHEPALGQALDLLDRYIDYKTELVELERRFPMVTELDGLRAREDAVQRLRASLFNVQEHAAFFASEEVYNQFTLERLAILHDPSLDPQDKAERIERLREGLPDELQQLLVPQLHLTLRQQTQQLLEQGAEPEQLRQLRLNLVGPQATERLEALDRQRSEWDQRLSGFNRERQAIISQPGLADSDKQAAIEALLHEQFSEHERLRVSSLLELDSRAER</sequence>
<evidence type="ECO:0000256" key="9">
    <source>
        <dbReference type="ARBA" id="ARBA00022989"/>
    </source>
</evidence>
<keyword evidence="5 16" id="KW-1003">Cell membrane</keyword>
<feature type="compositionally biased region" description="Low complexity" evidence="17">
    <location>
        <begin position="24"/>
        <end position="39"/>
    </location>
</feature>
<dbReference type="Pfam" id="PF03280">
    <property type="entry name" value="Lipase_chap"/>
    <property type="match status" value="1"/>
</dbReference>
<evidence type="ECO:0000256" key="4">
    <source>
        <dbReference type="ARBA" id="ARBA00019692"/>
    </source>
</evidence>
<keyword evidence="8 16" id="KW-0442">Lipid degradation</keyword>
<comment type="similarity">
    <text evidence="3 16">Belongs to the lipase chaperone family.</text>
</comment>
<dbReference type="GO" id="GO:0006457">
    <property type="term" value="P:protein folding"/>
    <property type="evidence" value="ECO:0007669"/>
    <property type="project" value="UniProtKB-UniRule"/>
</dbReference>
<evidence type="ECO:0000256" key="2">
    <source>
        <dbReference type="ARBA" id="ARBA00004383"/>
    </source>
</evidence>
<evidence type="ECO:0000256" key="12">
    <source>
        <dbReference type="ARBA" id="ARBA00023186"/>
    </source>
</evidence>
<dbReference type="HAMAP" id="MF_00790">
    <property type="entry name" value="Lipase_chap"/>
    <property type="match status" value="1"/>
</dbReference>
<dbReference type="NCBIfam" id="NF002334">
    <property type="entry name" value="PRK01294.1-2"/>
    <property type="match status" value="1"/>
</dbReference>
<evidence type="ECO:0000256" key="1">
    <source>
        <dbReference type="ARBA" id="ARBA00003280"/>
    </source>
</evidence>
<keyword evidence="6 16" id="KW-0997">Cell inner membrane</keyword>
<keyword evidence="7 16" id="KW-0812">Transmembrane</keyword>
<reference evidence="18 19" key="1">
    <citation type="submission" date="2017-03" db="EMBL/GenBank/DDBJ databases">
        <title>Complete genome sequence of the novel DNRA strain Pseudomonas sp. S-6-2 isolated from Chinese polluted river sediment. Journal of Biotechnology.</title>
        <authorList>
            <person name="Li J."/>
            <person name="Xiang F."/>
            <person name="Wang L."/>
            <person name="Xi L."/>
            <person name="Liu J."/>
        </authorList>
    </citation>
    <scope>NUCLEOTIDE SEQUENCE [LARGE SCALE GENOMIC DNA]</scope>
    <source>
        <strain evidence="18 19">S-6-2</strain>
    </source>
</reference>